<dbReference type="SUPFAM" id="SSF53474">
    <property type="entry name" value="alpha/beta-Hydrolases"/>
    <property type="match status" value="1"/>
</dbReference>
<proteinExistence type="predicted"/>
<organism evidence="2 3">
    <name type="scientific">Mycena belliarum</name>
    <dbReference type="NCBI Taxonomy" id="1033014"/>
    <lineage>
        <taxon>Eukaryota</taxon>
        <taxon>Fungi</taxon>
        <taxon>Dikarya</taxon>
        <taxon>Basidiomycota</taxon>
        <taxon>Agaricomycotina</taxon>
        <taxon>Agaricomycetes</taxon>
        <taxon>Agaricomycetidae</taxon>
        <taxon>Agaricales</taxon>
        <taxon>Marasmiineae</taxon>
        <taxon>Mycenaceae</taxon>
        <taxon>Mycena</taxon>
    </lineage>
</organism>
<gene>
    <name evidence="2" type="ORF">B0H15DRAFT_956538</name>
</gene>
<dbReference type="AlphaFoldDB" id="A0AAD6TUB2"/>
<dbReference type="InterPro" id="IPR029058">
    <property type="entry name" value="AB_hydrolase_fold"/>
</dbReference>
<name>A0AAD6TUB2_9AGAR</name>
<protein>
    <recommendedName>
        <fullName evidence="1">AB hydrolase-1 domain-containing protein</fullName>
    </recommendedName>
</protein>
<dbReference type="EMBL" id="JARJCN010000097">
    <property type="protein sequence ID" value="KAJ7075380.1"/>
    <property type="molecule type" value="Genomic_DNA"/>
</dbReference>
<feature type="domain" description="AB hydrolase-1" evidence="1">
    <location>
        <begin position="35"/>
        <end position="357"/>
    </location>
</feature>
<accession>A0AAD6TUB2</accession>
<dbReference type="Pfam" id="PF12697">
    <property type="entry name" value="Abhydrolase_6"/>
    <property type="match status" value="1"/>
</dbReference>
<evidence type="ECO:0000313" key="3">
    <source>
        <dbReference type="Proteomes" id="UP001222325"/>
    </source>
</evidence>
<sequence>MPSKHLKSSGIPGTNVEFTYTDSGLPNGAHSYTTLILVHGHTFHAGVFRKLQLLAAAEGSARIICINRREYEGSTIYSPPERAVFKDKNQGSATDAQRLALLETEGLHLAYCISNIIEQCALPADVALVGWSLGNTFTRAAMVSITSDLLEEDRKKILGAHVTLFILWDPPSHALGIESPPPPHGYVPLLDKDLAPEQRGLVFGTWVASFFEHPAYKTKPAVHKADQLLYRIEEAKKPPTFHDTPLPELLALTNFAVGGISDTAITEPCFIPAVQEIIDRALFDTATREAWTLGGERAAVKVAYICTEASSWNIPWAMWDIQHRIEKANDKELSIAFYSIPNANHFFMWEDPKRALASLMECIKVRVGTT</sequence>
<reference evidence="2" key="1">
    <citation type="submission" date="2023-03" db="EMBL/GenBank/DDBJ databases">
        <title>Massive genome expansion in bonnet fungi (Mycena s.s.) driven by repeated elements and novel gene families across ecological guilds.</title>
        <authorList>
            <consortium name="Lawrence Berkeley National Laboratory"/>
            <person name="Harder C.B."/>
            <person name="Miyauchi S."/>
            <person name="Viragh M."/>
            <person name="Kuo A."/>
            <person name="Thoen E."/>
            <person name="Andreopoulos B."/>
            <person name="Lu D."/>
            <person name="Skrede I."/>
            <person name="Drula E."/>
            <person name="Henrissat B."/>
            <person name="Morin E."/>
            <person name="Kohler A."/>
            <person name="Barry K."/>
            <person name="LaButti K."/>
            <person name="Morin E."/>
            <person name="Salamov A."/>
            <person name="Lipzen A."/>
            <person name="Mereny Z."/>
            <person name="Hegedus B."/>
            <person name="Baldrian P."/>
            <person name="Stursova M."/>
            <person name="Weitz H."/>
            <person name="Taylor A."/>
            <person name="Grigoriev I.V."/>
            <person name="Nagy L.G."/>
            <person name="Martin F."/>
            <person name="Kauserud H."/>
        </authorList>
    </citation>
    <scope>NUCLEOTIDE SEQUENCE</scope>
    <source>
        <strain evidence="2">CBHHK173m</strain>
    </source>
</reference>
<dbReference type="Proteomes" id="UP001222325">
    <property type="component" value="Unassembled WGS sequence"/>
</dbReference>
<keyword evidence="3" id="KW-1185">Reference proteome</keyword>
<dbReference type="InterPro" id="IPR000073">
    <property type="entry name" value="AB_hydrolase_1"/>
</dbReference>
<comment type="caution">
    <text evidence="2">The sequence shown here is derived from an EMBL/GenBank/DDBJ whole genome shotgun (WGS) entry which is preliminary data.</text>
</comment>
<dbReference type="Gene3D" id="3.40.50.1820">
    <property type="entry name" value="alpha/beta hydrolase"/>
    <property type="match status" value="1"/>
</dbReference>
<evidence type="ECO:0000259" key="1">
    <source>
        <dbReference type="Pfam" id="PF12697"/>
    </source>
</evidence>
<evidence type="ECO:0000313" key="2">
    <source>
        <dbReference type="EMBL" id="KAJ7075380.1"/>
    </source>
</evidence>